<dbReference type="AlphaFoldDB" id="A0A172U224"/>
<sequence>MTVRSIFITMLVEGLLFSNLAVCQEPKKHDTTKIVPDGTEGLLYKIDSSTKKLENPKANDFDGTVTTFRVGLGFIYDATTYIQSNTFKEQVDSAKLEVEPKGKLRDFRMLASGVFKTKRSLAWKFAYMWDGDNDKWLLRETGLTIGVPELFGHIFIGRTKEGFSLIKVMNGHSPWTNERLMAIDVIPILADGIKWFGYLPKSRLFWNLGYFNDLISRGQSFSTYEWQTVARVGWLPIYDTKNNVVLHTGINLRYGRPLDGKITLKSRPESNPTPQLINTGAFEAEHSSHIGPEIYYRNKRLMLGSEMYLHNFYSDKTEDHHFFGGNIVASYFFTKTFRPYNTIGSIFGFIPVRKSVFKGGWGEWEGVLNFSMLDLNDGAIQGGKFWRITPMVNWYMTKHLRWEFIYGIGQLERFNKKGNVQFFETRFQITLM</sequence>
<dbReference type="Gene3D" id="2.40.160.10">
    <property type="entry name" value="Porin"/>
    <property type="match status" value="1"/>
</dbReference>
<proteinExistence type="predicted"/>
<protein>
    <submittedName>
        <fullName evidence="1">Porin</fullName>
    </submittedName>
</protein>
<dbReference type="STRING" id="1492898.SY85_24600"/>
<accession>A0A172U224</accession>
<dbReference type="InterPro" id="IPR023614">
    <property type="entry name" value="Porin_dom_sf"/>
</dbReference>
<name>A0A172U224_9BACT</name>
<reference evidence="2" key="1">
    <citation type="submission" date="2015-01" db="EMBL/GenBank/DDBJ databases">
        <title>Flavisolibacter sp./LCS9/ whole genome sequencing.</title>
        <authorList>
            <person name="Kim M.K."/>
            <person name="Srinivasan S."/>
            <person name="Lee J.-J."/>
        </authorList>
    </citation>
    <scope>NUCLEOTIDE SEQUENCE [LARGE SCALE GENOMIC DNA]</scope>
    <source>
        <strain evidence="2">LCS9</strain>
    </source>
</reference>
<evidence type="ECO:0000313" key="1">
    <source>
        <dbReference type="EMBL" id="ANE53174.1"/>
    </source>
</evidence>
<dbReference type="Pfam" id="PF07396">
    <property type="entry name" value="Porin_O_P"/>
    <property type="match status" value="1"/>
</dbReference>
<dbReference type="Proteomes" id="UP000077177">
    <property type="component" value="Chromosome"/>
</dbReference>
<evidence type="ECO:0000313" key="2">
    <source>
        <dbReference type="Proteomes" id="UP000077177"/>
    </source>
</evidence>
<dbReference type="EMBL" id="CP011390">
    <property type="protein sequence ID" value="ANE53174.1"/>
    <property type="molecule type" value="Genomic_DNA"/>
</dbReference>
<keyword evidence="2" id="KW-1185">Reference proteome</keyword>
<dbReference type="InterPro" id="IPR010870">
    <property type="entry name" value="Porin_O/P"/>
</dbReference>
<dbReference type="KEGG" id="fla:SY85_24600"/>
<organism evidence="1 2">
    <name type="scientific">Flavisolibacter tropicus</name>
    <dbReference type="NCBI Taxonomy" id="1492898"/>
    <lineage>
        <taxon>Bacteria</taxon>
        <taxon>Pseudomonadati</taxon>
        <taxon>Bacteroidota</taxon>
        <taxon>Chitinophagia</taxon>
        <taxon>Chitinophagales</taxon>
        <taxon>Chitinophagaceae</taxon>
        <taxon>Flavisolibacter</taxon>
    </lineage>
</organism>
<reference evidence="1 2" key="2">
    <citation type="journal article" date="2016" name="Int. J. Syst. Evol. Microbiol.">
        <title>Flavisolibacter tropicus sp. nov., isolated from tropical soil.</title>
        <authorList>
            <person name="Lee J.J."/>
            <person name="Kang M.S."/>
            <person name="Kim G.S."/>
            <person name="Lee C.S."/>
            <person name="Lim S."/>
            <person name="Lee J."/>
            <person name="Roh S.H."/>
            <person name="Kang H."/>
            <person name="Ha J.M."/>
            <person name="Bae S."/>
            <person name="Jung H.Y."/>
            <person name="Kim M.K."/>
        </authorList>
    </citation>
    <scope>NUCLEOTIDE SEQUENCE [LARGE SCALE GENOMIC DNA]</scope>
    <source>
        <strain evidence="1 2">LCS9</strain>
    </source>
</reference>
<gene>
    <name evidence="1" type="ORF">SY85_24600</name>
</gene>